<gene>
    <name evidence="1" type="ORF">Bequi_09485</name>
</gene>
<evidence type="ECO:0000313" key="2">
    <source>
        <dbReference type="Proteomes" id="UP001203761"/>
    </source>
</evidence>
<dbReference type="EMBL" id="JAKNCJ010000004">
    <property type="protein sequence ID" value="MCL6423614.1"/>
    <property type="molecule type" value="Genomic_DNA"/>
</dbReference>
<sequence length="130" mass="13533">MGDAVIVKGETFEPGPAGWALESLIDAEPEGWKARVQAPGYTIEPGETVHLVVPHSIRPGGLEPGETEEDSHGAVQTWHGIALTYRQGLYLTKTTNVDLSIAQAVGVNCSADPLNPGGFVAGDLLTSDGG</sequence>
<name>A0ABT0R109_9MICO</name>
<evidence type="ECO:0000313" key="1">
    <source>
        <dbReference type="EMBL" id="MCL6423614.1"/>
    </source>
</evidence>
<protein>
    <submittedName>
        <fullName evidence="1">Uncharacterized protein</fullName>
    </submittedName>
</protein>
<reference evidence="1" key="1">
    <citation type="submission" date="2022-02" db="EMBL/GenBank/DDBJ databases">
        <authorList>
            <person name="Lee M."/>
            <person name="Kim S.-J."/>
            <person name="Jung M.-Y."/>
        </authorList>
    </citation>
    <scope>NUCLEOTIDE SEQUENCE</scope>
    <source>
        <strain evidence="1">JHP9</strain>
    </source>
</reference>
<comment type="caution">
    <text evidence="1">The sequence shown here is derived from an EMBL/GenBank/DDBJ whole genome shotgun (WGS) entry which is preliminary data.</text>
</comment>
<accession>A0ABT0R109</accession>
<dbReference type="RefSeq" id="WP_249737692.1">
    <property type="nucleotide sequence ID" value="NZ_JAKNCJ010000004.1"/>
</dbReference>
<keyword evidence="2" id="KW-1185">Reference proteome</keyword>
<dbReference type="Proteomes" id="UP001203761">
    <property type="component" value="Unassembled WGS sequence"/>
</dbReference>
<organism evidence="1 2">
    <name type="scientific">Brachybacterium equifaecis</name>
    <dbReference type="NCBI Taxonomy" id="2910770"/>
    <lineage>
        <taxon>Bacteria</taxon>
        <taxon>Bacillati</taxon>
        <taxon>Actinomycetota</taxon>
        <taxon>Actinomycetes</taxon>
        <taxon>Micrococcales</taxon>
        <taxon>Dermabacteraceae</taxon>
        <taxon>Brachybacterium</taxon>
    </lineage>
</organism>
<proteinExistence type="predicted"/>